<evidence type="ECO:0000256" key="7">
    <source>
        <dbReference type="ARBA" id="ARBA00023136"/>
    </source>
</evidence>
<feature type="transmembrane region" description="Helical" evidence="8">
    <location>
        <begin position="203"/>
        <end position="220"/>
    </location>
</feature>
<evidence type="ECO:0000256" key="5">
    <source>
        <dbReference type="ARBA" id="ARBA00022692"/>
    </source>
</evidence>
<keyword evidence="3" id="KW-0813">Transport</keyword>
<evidence type="ECO:0000313" key="10">
    <source>
        <dbReference type="Proteomes" id="UP000319941"/>
    </source>
</evidence>
<dbReference type="GO" id="GO:0005886">
    <property type="term" value="C:plasma membrane"/>
    <property type="evidence" value="ECO:0007669"/>
    <property type="project" value="UniProtKB-SubCell"/>
</dbReference>
<evidence type="ECO:0000256" key="2">
    <source>
        <dbReference type="ARBA" id="ARBA00010735"/>
    </source>
</evidence>
<reference evidence="9 10" key="1">
    <citation type="submission" date="2019-07" db="EMBL/GenBank/DDBJ databases">
        <title>Diversity of Bacteria from Kongsfjorden, Arctic.</title>
        <authorList>
            <person name="Yu Y."/>
        </authorList>
    </citation>
    <scope>NUCLEOTIDE SEQUENCE [LARGE SCALE GENOMIC DNA]</scope>
    <source>
        <strain evidence="9 10">SM1923</strain>
    </source>
</reference>
<evidence type="ECO:0000313" key="9">
    <source>
        <dbReference type="EMBL" id="TVU69778.1"/>
    </source>
</evidence>
<evidence type="ECO:0000256" key="6">
    <source>
        <dbReference type="ARBA" id="ARBA00022989"/>
    </source>
</evidence>
<feature type="transmembrane region" description="Helical" evidence="8">
    <location>
        <begin position="46"/>
        <end position="68"/>
    </location>
</feature>
<dbReference type="OrthoDB" id="3181706at2"/>
<gene>
    <name evidence="9" type="ORF">FQP86_11565</name>
</gene>
<evidence type="ECO:0000256" key="4">
    <source>
        <dbReference type="ARBA" id="ARBA00022475"/>
    </source>
</evidence>
<feature type="transmembrane region" description="Helical" evidence="8">
    <location>
        <begin position="130"/>
        <end position="151"/>
    </location>
</feature>
<dbReference type="STRING" id="553385.GCA_000591415_03390"/>
<dbReference type="GO" id="GO:1903785">
    <property type="term" value="P:L-valine transmembrane transport"/>
    <property type="evidence" value="ECO:0007669"/>
    <property type="project" value="TreeGrafter"/>
</dbReference>
<dbReference type="PANTHER" id="PTHR34979">
    <property type="entry name" value="INNER MEMBRANE PROTEIN YGAZ"/>
    <property type="match status" value="1"/>
</dbReference>
<name>A0A558HL38_9GAMM</name>
<keyword evidence="5 8" id="KW-0812">Transmembrane</keyword>
<keyword evidence="6 8" id="KW-1133">Transmembrane helix</keyword>
<dbReference type="EMBL" id="VNFH01000007">
    <property type="protein sequence ID" value="TVU69778.1"/>
    <property type="molecule type" value="Genomic_DNA"/>
</dbReference>
<feature type="transmembrane region" description="Helical" evidence="8">
    <location>
        <begin position="12"/>
        <end position="40"/>
    </location>
</feature>
<keyword evidence="7 8" id="KW-0472">Membrane</keyword>
<protein>
    <submittedName>
        <fullName evidence="9">AzlC family ABC transporter permease</fullName>
    </submittedName>
</protein>
<accession>A0A558HL38</accession>
<dbReference type="InterPro" id="IPR011606">
    <property type="entry name" value="Brnchd-chn_aa_trnsp_permease"/>
</dbReference>
<dbReference type="Pfam" id="PF03591">
    <property type="entry name" value="AzlC"/>
    <property type="match status" value="1"/>
</dbReference>
<organism evidence="9 10">
    <name type="scientific">Cobetia crustatorum</name>
    <dbReference type="NCBI Taxonomy" id="553385"/>
    <lineage>
        <taxon>Bacteria</taxon>
        <taxon>Pseudomonadati</taxon>
        <taxon>Pseudomonadota</taxon>
        <taxon>Gammaproteobacteria</taxon>
        <taxon>Oceanospirillales</taxon>
        <taxon>Halomonadaceae</taxon>
        <taxon>Cobetia</taxon>
    </lineage>
</organism>
<feature type="transmembrane region" description="Helical" evidence="8">
    <location>
        <begin position="181"/>
        <end position="197"/>
    </location>
</feature>
<sequence>MRQTLPVMFGYLPLGAAFGVLFTQLSLSPWLGLLMSLVILAGAGQFLVVALLGAGAGVTELAIATLLLNSRHLFYGLSLLERFRDAGIAKVYLIFGLTDETYSLLASLPRSGDRDDIHARREDQRLMLRITALNQLWWVLGTLMGLAAAQLNFDSNGIEFALTALFVVLGIEQWYALRERWPFVLGLAVTFTGLWILPNDQLLLGSIAGACLLLLGHYAVHKRRTAMASTHTPRSPHS</sequence>
<comment type="similarity">
    <text evidence="2">Belongs to the AzlC family.</text>
</comment>
<dbReference type="Proteomes" id="UP000319941">
    <property type="component" value="Unassembled WGS sequence"/>
</dbReference>
<proteinExistence type="inferred from homology"/>
<dbReference type="AlphaFoldDB" id="A0A558HL38"/>
<feature type="transmembrane region" description="Helical" evidence="8">
    <location>
        <begin position="157"/>
        <end position="174"/>
    </location>
</feature>
<comment type="subcellular location">
    <subcellularLocation>
        <location evidence="1">Cell membrane</location>
        <topology evidence="1">Multi-pass membrane protein</topology>
    </subcellularLocation>
</comment>
<keyword evidence="10" id="KW-1185">Reference proteome</keyword>
<evidence type="ECO:0000256" key="3">
    <source>
        <dbReference type="ARBA" id="ARBA00022448"/>
    </source>
</evidence>
<keyword evidence="4" id="KW-1003">Cell membrane</keyword>
<evidence type="ECO:0000256" key="8">
    <source>
        <dbReference type="SAM" id="Phobius"/>
    </source>
</evidence>
<comment type="caution">
    <text evidence="9">The sequence shown here is derived from an EMBL/GenBank/DDBJ whole genome shotgun (WGS) entry which is preliminary data.</text>
</comment>
<evidence type="ECO:0000256" key="1">
    <source>
        <dbReference type="ARBA" id="ARBA00004651"/>
    </source>
</evidence>
<dbReference type="PANTHER" id="PTHR34979:SF1">
    <property type="entry name" value="INNER MEMBRANE PROTEIN YGAZ"/>
    <property type="match status" value="1"/>
</dbReference>